<dbReference type="Pfam" id="PF01416">
    <property type="entry name" value="PseudoU_synth_1"/>
    <property type="match status" value="2"/>
</dbReference>
<dbReference type="Gene3D" id="3.30.70.580">
    <property type="entry name" value="Pseudouridine synthase I, catalytic domain, N-terminal subdomain"/>
    <property type="match status" value="1"/>
</dbReference>
<feature type="domain" description="Pseudouridine synthase I TruA alpha/beta" evidence="8">
    <location>
        <begin position="146"/>
        <end position="247"/>
    </location>
</feature>
<comment type="similarity">
    <text evidence="1 4 7">Belongs to the tRNA pseudouridine synthase TruA family.</text>
</comment>
<dbReference type="SUPFAM" id="SSF55120">
    <property type="entry name" value="Pseudouridine synthase"/>
    <property type="match status" value="1"/>
</dbReference>
<comment type="function">
    <text evidence="4">Formation of pseudouridine at positions 38, 39 and 40 in the anticodon stem and loop of transfer RNAs.</text>
</comment>
<dbReference type="InterPro" id="IPR020103">
    <property type="entry name" value="PsdUridine_synth_cat_dom_sf"/>
</dbReference>
<sequence length="252" mass="28073">MCNIKVTIAYDGTNYHGFQEQRGTRFTTVQGVLEERLFRLAKVPVQVVGAGRTDAGVHARGQVISFAATDWPVPVERTVYALNSLLPRDIVALKAEEVPASFHARFSATAKTYRYTVYNGKWHSPFHRLYSYHVPKQLDLNAMREAARYLEGRHDFSAFRALGTPVKTTVRTLYQARVASEGDLLYIMLRAEGFLYHMARMISGTLLRVGLGKLPVCEVAGILASRDSLKGGPTIPARGLCLEKVEYGGENH</sequence>
<dbReference type="AlphaFoldDB" id="A0A9X4H5F6"/>
<evidence type="ECO:0000256" key="6">
    <source>
        <dbReference type="PIRSR" id="PIRSR001430-2"/>
    </source>
</evidence>
<keyword evidence="3 4" id="KW-0413">Isomerase</keyword>
<dbReference type="PANTHER" id="PTHR11142:SF0">
    <property type="entry name" value="TRNA PSEUDOURIDINE SYNTHASE-LIKE 1"/>
    <property type="match status" value="1"/>
</dbReference>
<evidence type="ECO:0000256" key="1">
    <source>
        <dbReference type="ARBA" id="ARBA00009375"/>
    </source>
</evidence>
<dbReference type="GO" id="GO:0160147">
    <property type="term" value="F:tRNA pseudouridine(38-40) synthase activity"/>
    <property type="evidence" value="ECO:0007669"/>
    <property type="project" value="UniProtKB-EC"/>
</dbReference>
<dbReference type="PANTHER" id="PTHR11142">
    <property type="entry name" value="PSEUDOURIDYLATE SYNTHASE"/>
    <property type="match status" value="1"/>
</dbReference>
<dbReference type="EMBL" id="JAKOAV010000005">
    <property type="protein sequence ID" value="MDF9407574.1"/>
    <property type="molecule type" value="Genomic_DNA"/>
</dbReference>
<evidence type="ECO:0000256" key="4">
    <source>
        <dbReference type="HAMAP-Rule" id="MF_00171"/>
    </source>
</evidence>
<reference evidence="9" key="1">
    <citation type="submission" date="2022-02" db="EMBL/GenBank/DDBJ databases">
        <authorList>
            <person name="Leng L."/>
        </authorList>
    </citation>
    <scope>NUCLEOTIDE SEQUENCE</scope>
    <source>
        <strain evidence="9">JI</strain>
    </source>
</reference>
<dbReference type="FunFam" id="3.30.70.580:FF:000001">
    <property type="entry name" value="tRNA pseudouridine synthase A"/>
    <property type="match status" value="1"/>
</dbReference>
<feature type="domain" description="Pseudouridine synthase I TruA alpha/beta" evidence="8">
    <location>
        <begin position="8"/>
        <end position="106"/>
    </location>
</feature>
<dbReference type="PIRSF" id="PIRSF001430">
    <property type="entry name" value="tRNA_psdUrid_synth"/>
    <property type="match status" value="1"/>
</dbReference>
<protein>
    <recommendedName>
        <fullName evidence="4">tRNA pseudouridine synthase A</fullName>
        <ecNumber evidence="4">5.4.99.12</ecNumber>
    </recommendedName>
    <alternativeName>
        <fullName evidence="4">tRNA pseudouridine(38-40) synthase</fullName>
    </alternativeName>
    <alternativeName>
        <fullName evidence="4">tRNA pseudouridylate synthase I</fullName>
    </alternativeName>
    <alternativeName>
        <fullName evidence="4">tRNA-uridine isomerase I</fullName>
    </alternativeName>
</protein>
<comment type="caution">
    <text evidence="9">The sequence shown here is derived from an EMBL/GenBank/DDBJ whole genome shotgun (WGS) entry which is preliminary data.</text>
</comment>
<accession>A0A9X4H5F6</accession>
<comment type="subunit">
    <text evidence="4">Homodimer.</text>
</comment>
<dbReference type="InterPro" id="IPR020095">
    <property type="entry name" value="PsdUridine_synth_TruA_C"/>
</dbReference>
<evidence type="ECO:0000259" key="8">
    <source>
        <dbReference type="Pfam" id="PF01416"/>
    </source>
</evidence>
<dbReference type="InterPro" id="IPR020094">
    <property type="entry name" value="TruA/RsuA/RluB/E/F_N"/>
</dbReference>
<dbReference type="GO" id="GO:0031119">
    <property type="term" value="P:tRNA pseudouridine synthesis"/>
    <property type="evidence" value="ECO:0007669"/>
    <property type="project" value="UniProtKB-UniRule"/>
</dbReference>
<keyword evidence="2 4" id="KW-0819">tRNA processing</keyword>
<gene>
    <name evidence="4 9" type="primary">truA</name>
    <name evidence="9" type="ORF">L7E55_04250</name>
</gene>
<evidence type="ECO:0000313" key="9">
    <source>
        <dbReference type="EMBL" id="MDF9407574.1"/>
    </source>
</evidence>
<dbReference type="CDD" id="cd02570">
    <property type="entry name" value="PseudoU_synth_EcTruA"/>
    <property type="match status" value="1"/>
</dbReference>
<evidence type="ECO:0000313" key="10">
    <source>
        <dbReference type="Proteomes" id="UP001154312"/>
    </source>
</evidence>
<organism evidence="9 10">
    <name type="scientific">Pelotomaculum isophthalicicum JI</name>
    <dbReference type="NCBI Taxonomy" id="947010"/>
    <lineage>
        <taxon>Bacteria</taxon>
        <taxon>Bacillati</taxon>
        <taxon>Bacillota</taxon>
        <taxon>Clostridia</taxon>
        <taxon>Eubacteriales</taxon>
        <taxon>Desulfotomaculaceae</taxon>
        <taxon>Pelotomaculum</taxon>
    </lineage>
</organism>
<evidence type="ECO:0000256" key="2">
    <source>
        <dbReference type="ARBA" id="ARBA00022694"/>
    </source>
</evidence>
<dbReference type="Proteomes" id="UP001154312">
    <property type="component" value="Unassembled WGS sequence"/>
</dbReference>
<dbReference type="NCBIfam" id="TIGR00071">
    <property type="entry name" value="hisT_truA"/>
    <property type="match status" value="1"/>
</dbReference>
<comment type="catalytic activity">
    <reaction evidence="4 7">
        <text>uridine(38/39/40) in tRNA = pseudouridine(38/39/40) in tRNA</text>
        <dbReference type="Rhea" id="RHEA:22376"/>
        <dbReference type="Rhea" id="RHEA-COMP:10085"/>
        <dbReference type="Rhea" id="RHEA-COMP:10087"/>
        <dbReference type="ChEBI" id="CHEBI:65314"/>
        <dbReference type="ChEBI" id="CHEBI:65315"/>
        <dbReference type="EC" id="5.4.99.12"/>
    </reaction>
</comment>
<dbReference type="RefSeq" id="WP_277442802.1">
    <property type="nucleotide sequence ID" value="NZ_JAKOAV010000005.1"/>
</dbReference>
<keyword evidence="10" id="KW-1185">Reference proteome</keyword>
<feature type="active site" description="Nucleophile" evidence="4 5">
    <location>
        <position position="54"/>
    </location>
</feature>
<dbReference type="HAMAP" id="MF_00171">
    <property type="entry name" value="TruA"/>
    <property type="match status" value="1"/>
</dbReference>
<dbReference type="EC" id="5.4.99.12" evidence="4"/>
<dbReference type="InterPro" id="IPR001406">
    <property type="entry name" value="PsdUridine_synth_TruA"/>
</dbReference>
<evidence type="ECO:0000256" key="7">
    <source>
        <dbReference type="RuleBase" id="RU003792"/>
    </source>
</evidence>
<name>A0A9X4H5F6_9FIRM</name>
<proteinExistence type="inferred from homology"/>
<comment type="caution">
    <text evidence="4">Lacks conserved residue(s) required for the propagation of feature annotation.</text>
</comment>
<dbReference type="InterPro" id="IPR020097">
    <property type="entry name" value="PsdUridine_synth_TruA_a/b_dom"/>
</dbReference>
<dbReference type="Gene3D" id="3.30.70.660">
    <property type="entry name" value="Pseudouridine synthase I, catalytic domain, C-terminal subdomain"/>
    <property type="match status" value="1"/>
</dbReference>
<evidence type="ECO:0000256" key="3">
    <source>
        <dbReference type="ARBA" id="ARBA00023235"/>
    </source>
</evidence>
<evidence type="ECO:0000256" key="5">
    <source>
        <dbReference type="PIRSR" id="PIRSR001430-1"/>
    </source>
</evidence>
<feature type="binding site" evidence="4 6">
    <location>
        <position position="113"/>
    </location>
    <ligand>
        <name>substrate</name>
    </ligand>
</feature>
<dbReference type="GO" id="GO:0003723">
    <property type="term" value="F:RNA binding"/>
    <property type="evidence" value="ECO:0007669"/>
    <property type="project" value="InterPro"/>
</dbReference>